<feature type="compositionally biased region" description="Basic and acidic residues" evidence="1">
    <location>
        <begin position="91"/>
        <end position="101"/>
    </location>
</feature>
<organism evidence="3 4">
    <name type="scientific">Caldimicrobium thiodismutans</name>
    <dbReference type="NCBI Taxonomy" id="1653476"/>
    <lineage>
        <taxon>Bacteria</taxon>
        <taxon>Pseudomonadati</taxon>
        <taxon>Thermodesulfobacteriota</taxon>
        <taxon>Thermodesulfobacteria</taxon>
        <taxon>Thermodesulfobacteriales</taxon>
        <taxon>Thermodesulfobacteriaceae</taxon>
        <taxon>Caldimicrobium</taxon>
    </lineage>
</organism>
<evidence type="ECO:0000313" key="3">
    <source>
        <dbReference type="EMBL" id="PMP64370.1"/>
    </source>
</evidence>
<reference evidence="3 4" key="1">
    <citation type="submission" date="2018-01" db="EMBL/GenBank/DDBJ databases">
        <title>Metagenomic assembled genomes from two thermal pools in the Uzon Caldera, Kamchatka, Russia.</title>
        <authorList>
            <person name="Wilkins L."/>
            <person name="Ettinger C."/>
        </authorList>
    </citation>
    <scope>NUCLEOTIDE SEQUENCE [LARGE SCALE GENOMIC DNA]</scope>
    <source>
        <strain evidence="3">ZAV-15</strain>
    </source>
</reference>
<dbReference type="Proteomes" id="UP000235731">
    <property type="component" value="Unassembled WGS sequence"/>
</dbReference>
<proteinExistence type="predicted"/>
<protein>
    <recommendedName>
        <fullName evidence="5">Flagellar protein FliL</fullName>
    </recommendedName>
</protein>
<dbReference type="AlphaFoldDB" id="A0A2N7PLB2"/>
<feature type="transmembrane region" description="Helical" evidence="2">
    <location>
        <begin position="46"/>
        <end position="67"/>
    </location>
</feature>
<evidence type="ECO:0000313" key="4">
    <source>
        <dbReference type="Proteomes" id="UP000235731"/>
    </source>
</evidence>
<feature type="region of interest" description="Disordered" evidence="1">
    <location>
        <begin position="1"/>
        <end position="36"/>
    </location>
</feature>
<evidence type="ECO:0000256" key="2">
    <source>
        <dbReference type="SAM" id="Phobius"/>
    </source>
</evidence>
<feature type="region of interest" description="Disordered" evidence="1">
    <location>
        <begin position="87"/>
        <end position="116"/>
    </location>
</feature>
<keyword evidence="2" id="KW-0472">Membrane</keyword>
<keyword evidence="2" id="KW-1133">Transmembrane helix</keyword>
<comment type="caution">
    <text evidence="3">The sequence shown here is derived from an EMBL/GenBank/DDBJ whole genome shotgun (WGS) entry which is preliminary data.</text>
</comment>
<evidence type="ECO:0000256" key="1">
    <source>
        <dbReference type="SAM" id="MobiDB-lite"/>
    </source>
</evidence>
<gene>
    <name evidence="3" type="ORF">C0197_00725</name>
</gene>
<accession>A0A2N7PLB2</accession>
<name>A0A2N7PLB2_9BACT</name>
<dbReference type="EMBL" id="PNIE01000011">
    <property type="protein sequence ID" value="PMP64370.1"/>
    <property type="molecule type" value="Genomic_DNA"/>
</dbReference>
<sequence>MEENPKETQEKTEELIKELLEDEKDDKAEKEKVETQEKVPKSSKSLIFLFLIIIVVLLLIGGLFTTYKILTHKKEVSESQKVSNITNLSVTEKKTEEEPPKKKAPPQPKTLSQSPTNYPYRLELKNFLFPLNENTFLKCDIYIYFKTYEELKIAYKNDLILRKFFTEKLKNIQPLNLQSEKNFAEYQKKLLEDLKKTNTQLNPANIEIEPILLKV</sequence>
<evidence type="ECO:0008006" key="5">
    <source>
        <dbReference type="Google" id="ProtNLM"/>
    </source>
</evidence>
<keyword evidence="2" id="KW-0812">Transmembrane</keyword>